<dbReference type="SUPFAM" id="SSF49899">
    <property type="entry name" value="Concanavalin A-like lectins/glucanases"/>
    <property type="match status" value="1"/>
</dbReference>
<evidence type="ECO:0000256" key="5">
    <source>
        <dbReference type="SAM" id="SignalP"/>
    </source>
</evidence>
<feature type="domain" description="Laminin IV type A" evidence="6">
    <location>
        <begin position="34"/>
        <end position="222"/>
    </location>
</feature>
<keyword evidence="3" id="KW-1015">Disulfide bond</keyword>
<evidence type="ECO:0000256" key="2">
    <source>
        <dbReference type="ARBA" id="ARBA00022737"/>
    </source>
</evidence>
<dbReference type="SMART" id="SM00281">
    <property type="entry name" value="LamB"/>
    <property type="match status" value="1"/>
</dbReference>
<dbReference type="InterPro" id="IPR013320">
    <property type="entry name" value="ConA-like_dom_sf"/>
</dbReference>
<evidence type="ECO:0000256" key="1">
    <source>
        <dbReference type="ARBA" id="ARBA00022729"/>
    </source>
</evidence>
<protein>
    <recommendedName>
        <fullName evidence="6">Laminin IV type A domain-containing protein</fullName>
    </recommendedName>
</protein>
<organism evidence="7">
    <name type="scientific">Cryptomonas curvata</name>
    <dbReference type="NCBI Taxonomy" id="233186"/>
    <lineage>
        <taxon>Eukaryota</taxon>
        <taxon>Cryptophyceae</taxon>
        <taxon>Cryptomonadales</taxon>
        <taxon>Cryptomonadaceae</taxon>
        <taxon>Cryptomonas</taxon>
    </lineage>
</organism>
<sequence>MIQNCWWIIIFGVLIVCERDGSKPKLVVEYLFIRDTNGWSIESEDQKYMHSIQLEVSTLSLEASDQRNQKWYFTSPSNLAGDRLDMYNGILSFKLNHVSRPNPSNAHRMPSMADVLLESECGHFLQLFDLVDSGRVVPRSYHVHLNENGGWIDSRSRGQPSQQDFVGVLANLRSIKIRGSFYSAAETVRLASVQVQEAKPGTLNGRTLYPCCSSTSQGEVDICVSKNQLRTGKPRFDCHGSRRYRVQIFNIFPRFGRKSGGSTITVKGENFGLTGSQSALRIAGKKSRACRYPFTEFVPNNAPTNADLLAAHCTNQVLDVDEDKIDCGGIDCPKCIANALPHHCSNGVLDFDETAVGTVATKLGLQDCGGKCLSAASCCNGKQDNDETGADCGGTHCQPCDPQSIPVGTAFANGLNVIASGTCSKNGCRCFANSSNGVRLCLDSQALIFSQTTGIMNFSGQSGLNTGNLSALLSSKNSSSVPEAKISCPNVLYLSSLDSTSDLSYINKTIILTGGPGQGQVAIVAEYDHVSKMATMKSDWKMSPNSVPTDNVGKVWWKIGTIQVLKGGQGYSNGVWRLSRNQFANAFAVGDEGWGTFSVNDHGAVVDAQIWNVGFYGNITGTGGGDVDNIDSNNFFFNTQQNGNQKENAVLKVNWYTKRIMAPSTYTSYILIDEDSLNKPNLLHRLPQEPQHNTLVCETPAGDGKDIEFMVESCDETNSAVTSCPSLGARGFEYGAMDFIWSLHAAVRQPLGIKSLTVAAMDIDRNTGDIYWIANVFGSCQETIQGCIGLISSLFPNRGLFASGGFQPLVVSPVGSMASIVVRLSRDGLPIWLTQIDSSDVLGQVQASSLFIDSKISPTRICISGLYITEYNIRFWHVNPKTNLPYSLSRVDALDGRGRCNRALCVGNVCSMHVPVVDNIQCIINPQGLRNVSCVPLCAYLEEYPSTLPSQQDAFLVEMTSSGQFSWSKSRISTQHEGSVLSNVLIAAGGSDVPGEFLDLPSYHDLYLSFTVTIQNSSSPPFVSLGTSSFVETEPFEVSMPSSSQLNSWAFLVKLKGSEVIWARRLGPLGKEGILSALKVKGQHAVVAGHYAPSSFSAAGFDVQSCQYQANCGLLAQKYNLNSLNSVCAPSDSVYALYKASSWEYSKKGQWDDLSGNGRHGNATRGTPWITSAHNALDSISAEPKEYIQGGEHDGIQFPPGTLPSSFTLCTLSKMTVAGKGSVIDAVGNDKWFHGHMDGFAGVSYYGNGTYVSAVTSNLIPVTEWISMCGQNKQGDSVFNVNGRFVHNFAGGAGNKRLSINDGFGRSLGMKSSWAVAEVIIWDRFLTATEINSVISHLSSQNRETFKFKRSNPVVGIRNLFVVSFDNHGQVAWLREAKGGNLTVRAMDVAVQDGMIKATQNISNSELSEDPLGYVYIAGQVTGQVVADFGVTLFPEWCSKDLSVGTLLSVSGDLLNRSNTTCSGQIVARGHSTDIFLVKYALRSGEQQWLKRLGQKDTMEEALGLAVNPISGEAFIAGSFSKGGDVTPLGYHDTFDLKAAGRANSIGCPVNLITNIDNQGLRQQMNPSIGAPNCTFTSHTNVPNLKAGYVISVSILNTNHGNSSRPWSQCSKSQETGCNADGLLWAKSIGSGVMETRSTTAESMSTGIVITRCISDSHNLLICYFCTFILLLYLCH</sequence>
<dbReference type="InterPro" id="IPR000034">
    <property type="entry name" value="Laminin_IV"/>
</dbReference>
<keyword evidence="4" id="KW-0325">Glycoprotein</keyword>
<gene>
    <name evidence="7" type="ORF">CCUR1050_LOCUS14312</name>
</gene>
<dbReference type="PROSITE" id="PS51115">
    <property type="entry name" value="LAMININ_IVA"/>
    <property type="match status" value="1"/>
</dbReference>
<evidence type="ECO:0000256" key="4">
    <source>
        <dbReference type="ARBA" id="ARBA00023180"/>
    </source>
</evidence>
<evidence type="ECO:0000256" key="3">
    <source>
        <dbReference type="ARBA" id="ARBA00023157"/>
    </source>
</evidence>
<dbReference type="CDD" id="cd00603">
    <property type="entry name" value="IPT_PCSR"/>
    <property type="match status" value="1"/>
</dbReference>
<dbReference type="Pfam" id="PF00052">
    <property type="entry name" value="Laminin_B"/>
    <property type="match status" value="1"/>
</dbReference>
<dbReference type="EMBL" id="HBEZ01025920">
    <property type="protein sequence ID" value="CAD8636630.1"/>
    <property type="molecule type" value="Transcribed_RNA"/>
</dbReference>
<feature type="chain" id="PRO_5031019031" description="Laminin IV type A domain-containing protein" evidence="5">
    <location>
        <begin position="22"/>
        <end position="1676"/>
    </location>
</feature>
<proteinExistence type="predicted"/>
<evidence type="ECO:0000259" key="6">
    <source>
        <dbReference type="PROSITE" id="PS51115"/>
    </source>
</evidence>
<name>A0A7S0MBC6_9CRYP</name>
<accession>A0A7S0MBC6</accession>
<keyword evidence="2" id="KW-0677">Repeat</keyword>
<reference evidence="7" key="1">
    <citation type="submission" date="2021-01" db="EMBL/GenBank/DDBJ databases">
        <authorList>
            <person name="Corre E."/>
            <person name="Pelletier E."/>
            <person name="Niang G."/>
            <person name="Scheremetjew M."/>
            <person name="Finn R."/>
            <person name="Kale V."/>
            <person name="Holt S."/>
            <person name="Cochrane G."/>
            <person name="Meng A."/>
            <person name="Brown T."/>
            <person name="Cohen L."/>
        </authorList>
    </citation>
    <scope>NUCLEOTIDE SEQUENCE</scope>
    <source>
        <strain evidence="7">CCAP979/52</strain>
    </source>
</reference>
<keyword evidence="1 5" id="KW-0732">Signal</keyword>
<evidence type="ECO:0000313" key="7">
    <source>
        <dbReference type="EMBL" id="CAD8636630.1"/>
    </source>
</evidence>
<feature type="signal peptide" evidence="5">
    <location>
        <begin position="1"/>
        <end position="21"/>
    </location>
</feature>